<dbReference type="Pfam" id="PF17855">
    <property type="entry name" value="MCM_lid"/>
    <property type="match status" value="1"/>
</dbReference>
<keyword evidence="5 12" id="KW-0378">Hydrolase</keyword>
<dbReference type="Pfam" id="PF21933">
    <property type="entry name" value="MCM5_C"/>
    <property type="match status" value="1"/>
</dbReference>
<protein>
    <recommendedName>
        <fullName evidence="12">DNA replication licensing factor MCM5</fullName>
        <ecNumber evidence="12">3.6.4.12</ecNumber>
    </recommendedName>
</protein>
<dbReference type="GO" id="GO:0000727">
    <property type="term" value="P:double-strand break repair via break-induced replication"/>
    <property type="evidence" value="ECO:0007669"/>
    <property type="project" value="TreeGrafter"/>
</dbReference>
<dbReference type="GO" id="GO:0006270">
    <property type="term" value="P:DNA replication initiation"/>
    <property type="evidence" value="ECO:0007669"/>
    <property type="project" value="UniProtKB-UniRule"/>
</dbReference>
<evidence type="ECO:0000256" key="8">
    <source>
        <dbReference type="ARBA" id="ARBA00023125"/>
    </source>
</evidence>
<dbReference type="Gene3D" id="3.30.1640.10">
    <property type="entry name" value="mini-chromosome maintenance (MCM) complex, chain A, domain 1"/>
    <property type="match status" value="1"/>
</dbReference>
<dbReference type="Pfam" id="PF14551">
    <property type="entry name" value="MCM_N"/>
    <property type="match status" value="1"/>
</dbReference>
<comment type="similarity">
    <text evidence="2 11">Belongs to the MCM family.</text>
</comment>
<comment type="function">
    <text evidence="12">Acts as component of the MCM2-7 complex (MCM complex) which is the replicative helicase essential for 'once per cell cycle' DNA replication initiation and elongation in eukaryotic cells. The active ATPase sites in the MCM2-7 ring are formed through the interaction surfaces of two neighboring subunits such that a critical structure of a conserved arginine finger motif is provided in trans relative to the ATP-binding site of the Walker A box of the adjacent subunit. The six ATPase active sites, however, are likely to contribute differentially to the complex helicase activity.</text>
</comment>
<dbReference type="eggNOG" id="KOG0481">
    <property type="taxonomic scope" value="Eukaryota"/>
</dbReference>
<dbReference type="STRING" id="461836.A0A0L0DEA0"/>
<dbReference type="InterPro" id="IPR012340">
    <property type="entry name" value="NA-bd_OB-fold"/>
</dbReference>
<organism evidence="14 15">
    <name type="scientific">Thecamonas trahens ATCC 50062</name>
    <dbReference type="NCBI Taxonomy" id="461836"/>
    <lineage>
        <taxon>Eukaryota</taxon>
        <taxon>Apusozoa</taxon>
        <taxon>Apusomonadida</taxon>
        <taxon>Apusomonadidae</taxon>
        <taxon>Thecamonas</taxon>
    </lineage>
</organism>
<dbReference type="InterPro" id="IPR001208">
    <property type="entry name" value="MCM_dom"/>
</dbReference>
<dbReference type="Proteomes" id="UP000054408">
    <property type="component" value="Unassembled WGS sequence"/>
</dbReference>
<dbReference type="PROSITE" id="PS50051">
    <property type="entry name" value="MCM_2"/>
    <property type="match status" value="1"/>
</dbReference>
<dbReference type="AlphaFoldDB" id="A0A0L0DEA0"/>
<keyword evidence="10 12" id="KW-0131">Cell cycle</keyword>
<keyword evidence="7 11" id="KW-0067">ATP-binding</keyword>
<evidence type="ECO:0000256" key="4">
    <source>
        <dbReference type="ARBA" id="ARBA00022741"/>
    </source>
</evidence>
<evidence type="ECO:0000313" key="14">
    <source>
        <dbReference type="EMBL" id="KNC50614.1"/>
    </source>
</evidence>
<dbReference type="FunFam" id="3.40.50.300:FF:000929">
    <property type="entry name" value="DNA helicase"/>
    <property type="match status" value="1"/>
</dbReference>
<dbReference type="GO" id="GO:0005634">
    <property type="term" value="C:nucleus"/>
    <property type="evidence" value="ECO:0007669"/>
    <property type="project" value="UniProtKB-SubCell"/>
</dbReference>
<dbReference type="Pfam" id="PF00493">
    <property type="entry name" value="MCM"/>
    <property type="match status" value="1"/>
</dbReference>
<feature type="domain" description="MCM C-terminal AAA(+) ATPase" evidence="13">
    <location>
        <begin position="354"/>
        <end position="560"/>
    </location>
</feature>
<dbReference type="GO" id="GO:0005524">
    <property type="term" value="F:ATP binding"/>
    <property type="evidence" value="ECO:0007669"/>
    <property type="project" value="UniProtKB-UniRule"/>
</dbReference>
<sequence length="755" mass="82027">MAGVATGFDAGQIFTSDQELVPRSAASLQPSDARAKFLNFIRNFRDGNVFTYRDQLRANYVLRKYQLEVQLEHLKAYDEALADTLVEAPAEYVEQFELAAKDAAKQIFAPGGSGGALPDDDPLAAGKEGAAGGVGGGLGGAGAAGGSPAIADIQVMLQTTSVPIQLRDLMSVHISRLVFIRGIVISASRTRAKAAGIVVRCRTCADEQLLKGRLGFSGIVVPRKCLRARQGQGDDCGLDPYLIVADKSDYVDQQTLKLQESPEDVPTGEMPRQVLLSVDRNLVDKVVPGTRVALAGEYTTFSGATRRSRSAGLPSPYVRVIGMRIDEDGTGRASTSFTPEEEEELRAISEQPNIYNHIADSIDPAIFGHEDIKKAIACLLFGGARKQLPDGMRLRGDINVLLLGDPGTGKSQFLKFVEKVAPIAVYTSGKGSSAAGLTASVIKDPSSREFYLEAGAMVLADGGVVCIDEFDKMREEDRVAIHEAMEQQTISIAKAGITTILNSRTSVLAAANPVFGKYDETKSAAEQIDFRGTILSRFDLIFIVRDQKNEANDRRIAQHVISIHKSLEIERTVGDLPIPLLKKYVAYARSKVSPRLSQAAADSLANQYVNIRSSVREAARQSGQMATFPITVRQLEAIVRIAESLAKMELATVAEPRHVDEALRLFRVSTLDAAESGHLDMGPISEEEKVALENCERHLAKILPLGHTAPLQRIETQLVQAGYKEYTIRRAIGASISRGAYEHTNQRRMLRRVRS</sequence>
<dbReference type="EMBL" id="GL349435">
    <property type="protein sequence ID" value="KNC50614.1"/>
    <property type="molecule type" value="Genomic_DNA"/>
</dbReference>
<dbReference type="Gene3D" id="3.40.50.300">
    <property type="entry name" value="P-loop containing nucleotide triphosphate hydrolases"/>
    <property type="match status" value="1"/>
</dbReference>
<reference evidence="14 15" key="1">
    <citation type="submission" date="2010-05" db="EMBL/GenBank/DDBJ databases">
        <title>The Genome Sequence of Thecamonas trahens ATCC 50062.</title>
        <authorList>
            <consortium name="The Broad Institute Genome Sequencing Platform"/>
            <person name="Russ C."/>
            <person name="Cuomo C."/>
            <person name="Shea T."/>
            <person name="Young S.K."/>
            <person name="Zeng Q."/>
            <person name="Koehrsen M."/>
            <person name="Haas B."/>
            <person name="Borodovsky M."/>
            <person name="Guigo R."/>
            <person name="Alvarado L."/>
            <person name="Berlin A."/>
            <person name="Bochicchio J."/>
            <person name="Borenstein D."/>
            <person name="Chapman S."/>
            <person name="Chen Z."/>
            <person name="Freedman E."/>
            <person name="Gellesch M."/>
            <person name="Goldberg J."/>
            <person name="Griggs A."/>
            <person name="Gujja S."/>
            <person name="Heilman E."/>
            <person name="Heiman D."/>
            <person name="Hepburn T."/>
            <person name="Howarth C."/>
            <person name="Jen D."/>
            <person name="Larson L."/>
            <person name="Mehta T."/>
            <person name="Park D."/>
            <person name="Pearson M."/>
            <person name="Roberts A."/>
            <person name="Saif S."/>
            <person name="Shenoy N."/>
            <person name="Sisk P."/>
            <person name="Stolte C."/>
            <person name="Sykes S."/>
            <person name="Thomson T."/>
            <person name="Walk T."/>
            <person name="White J."/>
            <person name="Yandava C."/>
            <person name="Burger G."/>
            <person name="Gray M.W."/>
            <person name="Holland P.W.H."/>
            <person name="King N."/>
            <person name="Lang F.B.F."/>
            <person name="Roger A.J."/>
            <person name="Ruiz-Trillo I."/>
            <person name="Lander E."/>
            <person name="Nusbaum C."/>
        </authorList>
    </citation>
    <scope>NUCLEOTIDE SEQUENCE [LARGE SCALE GENOMIC DNA]</scope>
    <source>
        <strain evidence="14 15">ATCC 50062</strain>
    </source>
</reference>
<dbReference type="GO" id="GO:0017116">
    <property type="term" value="F:single-stranded DNA helicase activity"/>
    <property type="evidence" value="ECO:0007669"/>
    <property type="project" value="TreeGrafter"/>
</dbReference>
<dbReference type="InterPro" id="IPR033762">
    <property type="entry name" value="MCM_OB"/>
</dbReference>
<evidence type="ECO:0000256" key="7">
    <source>
        <dbReference type="ARBA" id="ARBA00022840"/>
    </source>
</evidence>
<comment type="subcellular location">
    <subcellularLocation>
        <location evidence="1 12">Nucleus</location>
    </subcellularLocation>
</comment>
<dbReference type="SMART" id="SM00350">
    <property type="entry name" value="MCM"/>
    <property type="match status" value="1"/>
</dbReference>
<keyword evidence="3 12" id="KW-0235">DNA replication</keyword>
<dbReference type="EC" id="3.6.4.12" evidence="12"/>
<keyword evidence="9 12" id="KW-0539">Nucleus</keyword>
<evidence type="ECO:0000256" key="11">
    <source>
        <dbReference type="RuleBase" id="RU004070"/>
    </source>
</evidence>
<dbReference type="SUPFAM" id="SSF50249">
    <property type="entry name" value="Nucleic acid-binding proteins"/>
    <property type="match status" value="1"/>
</dbReference>
<dbReference type="InterPro" id="IPR027925">
    <property type="entry name" value="MCM_N"/>
</dbReference>
<dbReference type="GeneID" id="25560562"/>
<evidence type="ECO:0000256" key="9">
    <source>
        <dbReference type="ARBA" id="ARBA00023242"/>
    </source>
</evidence>
<gene>
    <name evidence="14" type="ORF">AMSG_00775</name>
</gene>
<dbReference type="SUPFAM" id="SSF52540">
    <property type="entry name" value="P-loop containing nucleoside triphosphate hydrolases"/>
    <property type="match status" value="1"/>
</dbReference>
<dbReference type="InterPro" id="IPR008048">
    <property type="entry name" value="MCM5"/>
</dbReference>
<evidence type="ECO:0000256" key="3">
    <source>
        <dbReference type="ARBA" id="ARBA00022705"/>
    </source>
</evidence>
<keyword evidence="8 11" id="KW-0238">DNA-binding</keyword>
<dbReference type="GO" id="GO:0003688">
    <property type="term" value="F:DNA replication origin binding"/>
    <property type="evidence" value="ECO:0007669"/>
    <property type="project" value="UniProtKB-UniRule"/>
</dbReference>
<accession>A0A0L0DEA0</accession>
<evidence type="ECO:0000256" key="6">
    <source>
        <dbReference type="ARBA" id="ARBA00022806"/>
    </source>
</evidence>
<dbReference type="Gene3D" id="2.40.50.140">
    <property type="entry name" value="Nucleic acid-binding proteins"/>
    <property type="match status" value="1"/>
</dbReference>
<evidence type="ECO:0000313" key="15">
    <source>
        <dbReference type="Proteomes" id="UP000054408"/>
    </source>
</evidence>
<dbReference type="InterPro" id="IPR027417">
    <property type="entry name" value="P-loop_NTPase"/>
</dbReference>
<evidence type="ECO:0000256" key="10">
    <source>
        <dbReference type="ARBA" id="ARBA00023306"/>
    </source>
</evidence>
<dbReference type="PANTHER" id="PTHR11630">
    <property type="entry name" value="DNA REPLICATION LICENSING FACTOR MCM FAMILY MEMBER"/>
    <property type="match status" value="1"/>
</dbReference>
<keyword evidence="4 11" id="KW-0547">Nucleotide-binding</keyword>
<evidence type="ECO:0000256" key="12">
    <source>
        <dbReference type="RuleBase" id="RU368063"/>
    </source>
</evidence>
<dbReference type="PANTHER" id="PTHR11630:SF42">
    <property type="entry name" value="DNA REPLICATION LICENSING FACTOR MCM5"/>
    <property type="match status" value="1"/>
</dbReference>
<evidence type="ECO:0000259" key="13">
    <source>
        <dbReference type="PROSITE" id="PS50051"/>
    </source>
</evidence>
<evidence type="ECO:0000256" key="5">
    <source>
        <dbReference type="ARBA" id="ARBA00022801"/>
    </source>
</evidence>
<evidence type="ECO:0000256" key="2">
    <source>
        <dbReference type="ARBA" id="ARBA00008010"/>
    </source>
</evidence>
<dbReference type="GO" id="GO:0016887">
    <property type="term" value="F:ATP hydrolysis activity"/>
    <property type="evidence" value="ECO:0007669"/>
    <property type="project" value="RHEA"/>
</dbReference>
<dbReference type="PRINTS" id="PR01661">
    <property type="entry name" value="MCMPROTEIN5"/>
</dbReference>
<proteinExistence type="inferred from homology"/>
<dbReference type="GO" id="GO:0042555">
    <property type="term" value="C:MCM complex"/>
    <property type="evidence" value="ECO:0007669"/>
    <property type="project" value="UniProtKB-UniRule"/>
</dbReference>
<evidence type="ECO:0000256" key="1">
    <source>
        <dbReference type="ARBA" id="ARBA00004123"/>
    </source>
</evidence>
<keyword evidence="6 12" id="KW-0347">Helicase</keyword>
<dbReference type="PROSITE" id="PS00847">
    <property type="entry name" value="MCM_1"/>
    <property type="match status" value="1"/>
</dbReference>
<name>A0A0L0DEA0_THETB</name>
<dbReference type="PRINTS" id="PR01657">
    <property type="entry name" value="MCMFAMILY"/>
</dbReference>
<dbReference type="CDD" id="cd17756">
    <property type="entry name" value="MCM5"/>
    <property type="match status" value="1"/>
</dbReference>
<dbReference type="OrthoDB" id="10036721at2759"/>
<dbReference type="RefSeq" id="XP_013762501.1">
    <property type="nucleotide sequence ID" value="XM_013907047.1"/>
</dbReference>
<dbReference type="InterPro" id="IPR031327">
    <property type="entry name" value="MCM"/>
</dbReference>
<dbReference type="InterPro" id="IPR018525">
    <property type="entry name" value="MCM_CS"/>
</dbReference>
<dbReference type="InterPro" id="IPR054125">
    <property type="entry name" value="MCM5_C"/>
</dbReference>
<keyword evidence="15" id="KW-1185">Reference proteome</keyword>
<dbReference type="GO" id="GO:0003697">
    <property type="term" value="F:single-stranded DNA binding"/>
    <property type="evidence" value="ECO:0007669"/>
    <property type="project" value="TreeGrafter"/>
</dbReference>
<dbReference type="Pfam" id="PF17207">
    <property type="entry name" value="MCM_OB"/>
    <property type="match status" value="1"/>
</dbReference>
<comment type="subunit">
    <text evidence="12">Component of the MCM2-7 complex.</text>
</comment>
<dbReference type="OMA" id="ITYCKTR"/>
<comment type="catalytic activity">
    <reaction evidence="12">
        <text>ATP + H2O = ADP + phosphate + H(+)</text>
        <dbReference type="Rhea" id="RHEA:13065"/>
        <dbReference type="ChEBI" id="CHEBI:15377"/>
        <dbReference type="ChEBI" id="CHEBI:15378"/>
        <dbReference type="ChEBI" id="CHEBI:30616"/>
        <dbReference type="ChEBI" id="CHEBI:43474"/>
        <dbReference type="ChEBI" id="CHEBI:456216"/>
        <dbReference type="EC" id="3.6.4.12"/>
    </reaction>
</comment>
<dbReference type="GO" id="GO:0043138">
    <property type="term" value="F:3'-5' DNA helicase activity"/>
    <property type="evidence" value="ECO:0007669"/>
    <property type="project" value="TreeGrafter"/>
</dbReference>
<dbReference type="InterPro" id="IPR041562">
    <property type="entry name" value="MCM_lid"/>
</dbReference>
<dbReference type="Gene3D" id="2.20.28.10">
    <property type="match status" value="1"/>
</dbReference>